<evidence type="ECO:0000256" key="1">
    <source>
        <dbReference type="ARBA" id="ARBA00022714"/>
    </source>
</evidence>
<reference evidence="6 7" key="1">
    <citation type="submission" date="2020-01" db="EMBL/GenBank/DDBJ databases">
        <title>Bacteria diversity of Porities sp.</title>
        <authorList>
            <person name="Wang G."/>
        </authorList>
    </citation>
    <scope>NUCLEOTIDE SEQUENCE [LARGE SCALE GENOMIC DNA]</scope>
    <source>
        <strain evidence="6 7">R33</strain>
    </source>
</reference>
<dbReference type="InterPro" id="IPR018967">
    <property type="entry name" value="FeS-contain_CDGSH-typ"/>
</dbReference>
<evidence type="ECO:0000313" key="7">
    <source>
        <dbReference type="Proteomes" id="UP000475249"/>
    </source>
</evidence>
<dbReference type="RefSeq" id="WP_161436006.1">
    <property type="nucleotide sequence ID" value="NZ_WXYO01000006.1"/>
</dbReference>
<feature type="domain" description="Iron-binding zinc finger CDGSH type" evidence="5">
    <location>
        <begin position="106"/>
        <end position="143"/>
    </location>
</feature>
<dbReference type="Gene3D" id="3.30.70.20">
    <property type="match status" value="1"/>
</dbReference>
<dbReference type="Pfam" id="PF06902">
    <property type="entry name" value="Fer4_19"/>
    <property type="match status" value="1"/>
</dbReference>
<evidence type="ECO:0000256" key="2">
    <source>
        <dbReference type="ARBA" id="ARBA00022723"/>
    </source>
</evidence>
<dbReference type="InterPro" id="IPR010693">
    <property type="entry name" value="Divergent_4Fe-4S_mono-cluster"/>
</dbReference>
<dbReference type="GO" id="GO:0005737">
    <property type="term" value="C:cytoplasm"/>
    <property type="evidence" value="ECO:0007669"/>
    <property type="project" value="UniProtKB-ARBA"/>
</dbReference>
<keyword evidence="4" id="KW-0411">Iron-sulfur</keyword>
<keyword evidence="2" id="KW-0479">Metal-binding</keyword>
<keyword evidence="3" id="KW-0408">Iron</keyword>
<evidence type="ECO:0000313" key="6">
    <source>
        <dbReference type="EMBL" id="NAS12957.1"/>
    </source>
</evidence>
<protein>
    <recommendedName>
        <fullName evidence="5">Iron-binding zinc finger CDGSH type domain-containing protein</fullName>
    </recommendedName>
</protein>
<evidence type="ECO:0000256" key="3">
    <source>
        <dbReference type="ARBA" id="ARBA00023004"/>
    </source>
</evidence>
<dbReference type="GO" id="GO:0051537">
    <property type="term" value="F:2 iron, 2 sulfur cluster binding"/>
    <property type="evidence" value="ECO:0007669"/>
    <property type="project" value="UniProtKB-KW"/>
</dbReference>
<dbReference type="EMBL" id="WXYO01000006">
    <property type="protein sequence ID" value="NAS12957.1"/>
    <property type="molecule type" value="Genomic_DNA"/>
</dbReference>
<name>A0A6L9EE29_9FLAO</name>
<gene>
    <name evidence="6" type="ORF">GTQ38_13150</name>
</gene>
<evidence type="ECO:0000256" key="4">
    <source>
        <dbReference type="ARBA" id="ARBA00023014"/>
    </source>
</evidence>
<organism evidence="6 7">
    <name type="scientific">Poritiphilus flavus</name>
    <dbReference type="NCBI Taxonomy" id="2697053"/>
    <lineage>
        <taxon>Bacteria</taxon>
        <taxon>Pseudomonadati</taxon>
        <taxon>Bacteroidota</taxon>
        <taxon>Flavobacteriia</taxon>
        <taxon>Flavobacteriales</taxon>
        <taxon>Flavobacteriaceae</taxon>
        <taxon>Poritiphilus</taxon>
    </lineage>
</organism>
<keyword evidence="1" id="KW-0001">2Fe-2S</keyword>
<accession>A0A6L9EE29</accession>
<keyword evidence="7" id="KW-1185">Reference proteome</keyword>
<dbReference type="InterPro" id="IPR042216">
    <property type="entry name" value="MitoNEET_CISD"/>
</dbReference>
<dbReference type="Pfam" id="PF09360">
    <property type="entry name" value="zf-CDGSH"/>
    <property type="match status" value="1"/>
</dbReference>
<proteinExistence type="predicted"/>
<comment type="caution">
    <text evidence="6">The sequence shown here is derived from an EMBL/GenBank/DDBJ whole genome shotgun (WGS) entry which is preliminary data.</text>
</comment>
<dbReference type="SMART" id="SM00704">
    <property type="entry name" value="ZnF_CDGSH"/>
    <property type="match status" value="1"/>
</dbReference>
<evidence type="ECO:0000259" key="5">
    <source>
        <dbReference type="SMART" id="SM00704"/>
    </source>
</evidence>
<dbReference type="Gene3D" id="3.40.5.90">
    <property type="entry name" value="CDGSH iron-sulfur domain, mitoNEET-type"/>
    <property type="match status" value="1"/>
</dbReference>
<sequence length="144" mass="15823">MSEREIIKEYSNGELTVVWKPKKCIHSGICVQTLPEVYDPNAKPWIKAENASTDALKSQIDLCPSGALSYYIKGENKQEQKTAMEGAKVEVIPNGPLIVQGELEVKLADGSQEAKKRSTAFCRCGASETKPYCDGTHNTIGFKD</sequence>
<dbReference type="GO" id="GO:0046872">
    <property type="term" value="F:metal ion binding"/>
    <property type="evidence" value="ECO:0007669"/>
    <property type="project" value="UniProtKB-KW"/>
</dbReference>
<dbReference type="Proteomes" id="UP000475249">
    <property type="component" value="Unassembled WGS sequence"/>
</dbReference>
<dbReference type="AlphaFoldDB" id="A0A6L9EE29"/>